<feature type="compositionally biased region" description="Polar residues" evidence="1">
    <location>
        <begin position="127"/>
        <end position="141"/>
    </location>
</feature>
<organism evidence="2 3">
    <name type="scientific">Absidia repens</name>
    <dbReference type="NCBI Taxonomy" id="90262"/>
    <lineage>
        <taxon>Eukaryota</taxon>
        <taxon>Fungi</taxon>
        <taxon>Fungi incertae sedis</taxon>
        <taxon>Mucoromycota</taxon>
        <taxon>Mucoromycotina</taxon>
        <taxon>Mucoromycetes</taxon>
        <taxon>Mucorales</taxon>
        <taxon>Cunninghamellaceae</taxon>
        <taxon>Absidia</taxon>
    </lineage>
</organism>
<feature type="region of interest" description="Disordered" evidence="1">
    <location>
        <begin position="371"/>
        <end position="394"/>
    </location>
</feature>
<evidence type="ECO:0000313" key="3">
    <source>
        <dbReference type="Proteomes" id="UP000193560"/>
    </source>
</evidence>
<dbReference type="OrthoDB" id="2279924at2759"/>
<reference evidence="2 3" key="1">
    <citation type="submission" date="2016-07" db="EMBL/GenBank/DDBJ databases">
        <title>Pervasive Adenine N6-methylation of Active Genes in Fungi.</title>
        <authorList>
            <consortium name="DOE Joint Genome Institute"/>
            <person name="Mondo S.J."/>
            <person name="Dannebaum R.O."/>
            <person name="Kuo R.C."/>
            <person name="Labutti K."/>
            <person name="Haridas S."/>
            <person name="Kuo A."/>
            <person name="Salamov A."/>
            <person name="Ahrendt S.R."/>
            <person name="Lipzen A."/>
            <person name="Sullivan W."/>
            <person name="Andreopoulos W.B."/>
            <person name="Clum A."/>
            <person name="Lindquist E."/>
            <person name="Daum C."/>
            <person name="Ramamoorthy G.K."/>
            <person name="Gryganskyi A."/>
            <person name="Culley D."/>
            <person name="Magnuson J.K."/>
            <person name="James T.Y."/>
            <person name="O'Malley M.A."/>
            <person name="Stajich J.E."/>
            <person name="Spatafora J.W."/>
            <person name="Visel A."/>
            <person name="Grigoriev I.V."/>
        </authorList>
    </citation>
    <scope>NUCLEOTIDE SEQUENCE [LARGE SCALE GENOMIC DNA]</scope>
    <source>
        <strain evidence="2 3">NRRL 1336</strain>
    </source>
</reference>
<accession>A0A1X2IR07</accession>
<feature type="compositionally biased region" description="Low complexity" evidence="1">
    <location>
        <begin position="208"/>
        <end position="219"/>
    </location>
</feature>
<keyword evidence="3" id="KW-1185">Reference proteome</keyword>
<protein>
    <submittedName>
        <fullName evidence="2">Uncharacterized protein</fullName>
    </submittedName>
</protein>
<feature type="compositionally biased region" description="Low complexity" evidence="1">
    <location>
        <begin position="237"/>
        <end position="246"/>
    </location>
</feature>
<sequence>MKRQHRKNVHARPSDPLSQPSLKDYDSDIDEVGQSFDSGSGYDDRKNMDSSSDPIEGISDDDFYNDNDRSTANNNNINDKAADDIYFDDIQAFADDDNDDGYDLNRPPTRRKKFKPFKALEGLDQWRPNSSELLNAANTTPNDHDHDNGSDDIDSIEQVYSDMDMDMGTAKPSNSTSRMNDQSSLDSISAVSPSLSPTTTKYDSINYSSTSTSSISAGTTHKKPSLPAAPPPPPPRLLFSHPSLSSYQAKPLDTPKNWHSVQKPAFILDHTNSSNNNNKNNATNKSQLPIKKDGLASMALDCINQEVRSFRVWQSSVLAEMAKHGSVSKVCQQDPEGRLCRILEMWVEHGMVFSWCVDLTIKEREQLLTTTKDGSGGSQQQQQQQQQQQRQSEMDDDDIIMQYDSDIDISSQQPLVLPTYEPSEDDRPYVCVFATTYLNGPRKSIIAKLMTAQYMAMWAPWTTVPISVDGADLYVHIVTRFMMDDAGG</sequence>
<feature type="compositionally biased region" description="Low complexity" evidence="1">
    <location>
        <begin position="70"/>
        <end position="79"/>
    </location>
</feature>
<comment type="caution">
    <text evidence="2">The sequence shown here is derived from an EMBL/GenBank/DDBJ whole genome shotgun (WGS) entry which is preliminary data.</text>
</comment>
<gene>
    <name evidence="2" type="ORF">BCR42DRAFT_409373</name>
</gene>
<feature type="region of interest" description="Disordered" evidence="1">
    <location>
        <begin position="125"/>
        <end position="255"/>
    </location>
</feature>
<dbReference type="AlphaFoldDB" id="A0A1X2IR07"/>
<dbReference type="EMBL" id="MCGE01000006">
    <property type="protein sequence ID" value="ORZ20723.1"/>
    <property type="molecule type" value="Genomic_DNA"/>
</dbReference>
<evidence type="ECO:0000256" key="1">
    <source>
        <dbReference type="SAM" id="MobiDB-lite"/>
    </source>
</evidence>
<dbReference type="Proteomes" id="UP000193560">
    <property type="component" value="Unassembled WGS sequence"/>
</dbReference>
<feature type="compositionally biased region" description="Polar residues" evidence="1">
    <location>
        <begin position="171"/>
        <end position="207"/>
    </location>
</feature>
<feature type="compositionally biased region" description="Pro residues" evidence="1">
    <location>
        <begin position="227"/>
        <end position="236"/>
    </location>
</feature>
<evidence type="ECO:0000313" key="2">
    <source>
        <dbReference type="EMBL" id="ORZ20723.1"/>
    </source>
</evidence>
<feature type="compositionally biased region" description="Low complexity" evidence="1">
    <location>
        <begin position="379"/>
        <end position="391"/>
    </location>
</feature>
<proteinExistence type="predicted"/>
<name>A0A1X2IR07_9FUNG</name>
<feature type="region of interest" description="Disordered" evidence="1">
    <location>
        <begin position="1"/>
        <end position="82"/>
    </location>
</feature>
<feature type="compositionally biased region" description="Basic residues" evidence="1">
    <location>
        <begin position="1"/>
        <end position="10"/>
    </location>
</feature>